<feature type="transmembrane region" description="Helical" evidence="8">
    <location>
        <begin position="27"/>
        <end position="43"/>
    </location>
</feature>
<feature type="transmembrane region" description="Helical" evidence="8">
    <location>
        <begin position="98"/>
        <end position="116"/>
    </location>
</feature>
<dbReference type="InterPro" id="IPR005828">
    <property type="entry name" value="MFS_sugar_transport-like"/>
</dbReference>
<dbReference type="SUPFAM" id="SSF103473">
    <property type="entry name" value="MFS general substrate transporter"/>
    <property type="match status" value="1"/>
</dbReference>
<dbReference type="InterPro" id="IPR050360">
    <property type="entry name" value="MFS_Sugar_Transporters"/>
</dbReference>
<comment type="subcellular location">
    <subcellularLocation>
        <location evidence="1">Membrane</location>
        <topology evidence="1">Multi-pass membrane protein</topology>
    </subcellularLocation>
</comment>
<dbReference type="GO" id="GO:0005351">
    <property type="term" value="F:carbohydrate:proton symporter activity"/>
    <property type="evidence" value="ECO:0007669"/>
    <property type="project" value="TreeGrafter"/>
</dbReference>
<feature type="transmembrane region" description="Helical" evidence="8">
    <location>
        <begin position="122"/>
        <end position="144"/>
    </location>
</feature>
<name>W9YE39_9EURO</name>
<reference evidence="10 11" key="1">
    <citation type="submission" date="2013-03" db="EMBL/GenBank/DDBJ databases">
        <title>The Genome Sequence of Capronia coronata CBS 617.96.</title>
        <authorList>
            <consortium name="The Broad Institute Genomics Platform"/>
            <person name="Cuomo C."/>
            <person name="de Hoog S."/>
            <person name="Gorbushina A."/>
            <person name="Walker B."/>
            <person name="Young S.K."/>
            <person name="Zeng Q."/>
            <person name="Gargeya S."/>
            <person name="Fitzgerald M."/>
            <person name="Haas B."/>
            <person name="Abouelleil A."/>
            <person name="Allen A.W."/>
            <person name="Alvarado L."/>
            <person name="Arachchi H.M."/>
            <person name="Berlin A.M."/>
            <person name="Chapman S.B."/>
            <person name="Gainer-Dewar J."/>
            <person name="Goldberg J."/>
            <person name="Griggs A."/>
            <person name="Gujja S."/>
            <person name="Hansen M."/>
            <person name="Howarth C."/>
            <person name="Imamovic A."/>
            <person name="Ireland A."/>
            <person name="Larimer J."/>
            <person name="McCowan C."/>
            <person name="Murphy C."/>
            <person name="Pearson M."/>
            <person name="Poon T.W."/>
            <person name="Priest M."/>
            <person name="Roberts A."/>
            <person name="Saif S."/>
            <person name="Shea T."/>
            <person name="Sisk P."/>
            <person name="Sykes S."/>
            <person name="Wortman J."/>
            <person name="Nusbaum C."/>
            <person name="Birren B."/>
        </authorList>
    </citation>
    <scope>NUCLEOTIDE SEQUENCE [LARGE SCALE GENOMIC DNA]</scope>
    <source>
        <strain evidence="10 11">CBS 617.96</strain>
    </source>
</reference>
<dbReference type="PANTHER" id="PTHR48022:SF64">
    <property type="entry name" value="MAJOR FACILITATOR SUPERFAMILY (MFS) PROFILE DOMAIN-CONTAINING PROTEIN"/>
    <property type="match status" value="1"/>
</dbReference>
<evidence type="ECO:0000256" key="1">
    <source>
        <dbReference type="ARBA" id="ARBA00004141"/>
    </source>
</evidence>
<dbReference type="GeneID" id="19159715"/>
<dbReference type="PANTHER" id="PTHR48022">
    <property type="entry name" value="PLASTIDIC GLUCOSE TRANSPORTER 4"/>
    <property type="match status" value="1"/>
</dbReference>
<feature type="transmembrane region" description="Helical" evidence="8">
    <location>
        <begin position="415"/>
        <end position="432"/>
    </location>
</feature>
<evidence type="ECO:0000313" key="10">
    <source>
        <dbReference type="EMBL" id="EXJ87910.1"/>
    </source>
</evidence>
<dbReference type="GO" id="GO:0016020">
    <property type="term" value="C:membrane"/>
    <property type="evidence" value="ECO:0007669"/>
    <property type="project" value="UniProtKB-SubCell"/>
</dbReference>
<dbReference type="EMBL" id="AMWN01000004">
    <property type="protein sequence ID" value="EXJ87910.1"/>
    <property type="molecule type" value="Genomic_DNA"/>
</dbReference>
<organism evidence="10 11">
    <name type="scientific">Capronia coronata CBS 617.96</name>
    <dbReference type="NCBI Taxonomy" id="1182541"/>
    <lineage>
        <taxon>Eukaryota</taxon>
        <taxon>Fungi</taxon>
        <taxon>Dikarya</taxon>
        <taxon>Ascomycota</taxon>
        <taxon>Pezizomycotina</taxon>
        <taxon>Eurotiomycetes</taxon>
        <taxon>Chaetothyriomycetidae</taxon>
        <taxon>Chaetothyriales</taxon>
        <taxon>Herpotrichiellaceae</taxon>
        <taxon>Capronia</taxon>
    </lineage>
</organism>
<comment type="caution">
    <text evidence="10">The sequence shown here is derived from an EMBL/GenBank/DDBJ whole genome shotgun (WGS) entry which is preliminary data.</text>
</comment>
<sequence>MGQGYFELAGRQFPSVTWYKDPALRKTYIILMFVVLTSATNGYDGSMMNGLQTLTAWQDHFNHPTGGKIGILNAIMAIGSLAAIPFVPYAADFLGRRMGILIGCIIMLIGVVLQSVSANFGMFLGARFLIGFGVAIAHGASPLLITELVHPQHRAIFTTIYNTTWYAGSIVAAWLTYGTDHITSNWSWRIPTIVQAAPSLIQIMFIWFVPESPRWYIAQGKEEKGLQVLGNVHANGNVNDELVQLEYVEIRDTIRLEKELESNGWLELIKTKGNRRRLIILLSAGLFSQWSGNGLVSYYINKVLNNIGYTDTLTQNLINGVLQIFNLFTAVIACFFVDKVGRRKLFLISTTGMLLTFISWTICSARFAIDGSKSAANAVVGFIYIYYFFYNIAWSGMLVGYTAEILPYNIRAKGLTVMFLMVDAALFFNQYVNPIALDNIGWKYYIVYCVWLGIELAVVYFFYVETRNTPLEEIAKHFDGDQALLGGGAATQKGLTLATEMGLDGTVSHVHALDEKRHSVGIEVEDVASKHNTQ</sequence>
<comment type="similarity">
    <text evidence="2 7">Belongs to the major facilitator superfamily. Sugar transporter (TC 2.A.1.1) family.</text>
</comment>
<protein>
    <recommendedName>
        <fullName evidence="9">Major facilitator superfamily (MFS) profile domain-containing protein</fullName>
    </recommendedName>
</protein>
<evidence type="ECO:0000256" key="2">
    <source>
        <dbReference type="ARBA" id="ARBA00010992"/>
    </source>
</evidence>
<keyword evidence="11" id="KW-1185">Reference proteome</keyword>
<keyword evidence="3 7" id="KW-0813">Transport</keyword>
<dbReference type="HOGENOM" id="CLU_001265_30_13_1"/>
<dbReference type="InterPro" id="IPR003663">
    <property type="entry name" value="Sugar/inositol_transpt"/>
</dbReference>
<feature type="transmembrane region" description="Helical" evidence="8">
    <location>
        <begin position="69"/>
        <end position="91"/>
    </location>
</feature>
<keyword evidence="5 8" id="KW-1133">Transmembrane helix</keyword>
<dbReference type="Pfam" id="PF00083">
    <property type="entry name" value="Sugar_tr"/>
    <property type="match status" value="1"/>
</dbReference>
<keyword evidence="6 8" id="KW-0472">Membrane</keyword>
<accession>W9YE39</accession>
<feature type="transmembrane region" description="Helical" evidence="8">
    <location>
        <begin position="345"/>
        <end position="369"/>
    </location>
</feature>
<dbReference type="OrthoDB" id="6133115at2759"/>
<evidence type="ECO:0000256" key="4">
    <source>
        <dbReference type="ARBA" id="ARBA00022692"/>
    </source>
</evidence>
<evidence type="ECO:0000259" key="9">
    <source>
        <dbReference type="PROSITE" id="PS50850"/>
    </source>
</evidence>
<keyword evidence="4 8" id="KW-0812">Transmembrane</keyword>
<feature type="transmembrane region" description="Helical" evidence="8">
    <location>
        <begin position="320"/>
        <end position="338"/>
    </location>
</feature>
<feature type="transmembrane region" description="Helical" evidence="8">
    <location>
        <begin position="278"/>
        <end position="300"/>
    </location>
</feature>
<evidence type="ECO:0000313" key="11">
    <source>
        <dbReference type="Proteomes" id="UP000019484"/>
    </source>
</evidence>
<dbReference type="NCBIfam" id="TIGR00879">
    <property type="entry name" value="SP"/>
    <property type="match status" value="1"/>
</dbReference>
<dbReference type="eggNOG" id="KOG0254">
    <property type="taxonomic scope" value="Eukaryota"/>
</dbReference>
<feature type="transmembrane region" description="Helical" evidence="8">
    <location>
        <begin position="156"/>
        <end position="176"/>
    </location>
</feature>
<evidence type="ECO:0000256" key="3">
    <source>
        <dbReference type="ARBA" id="ARBA00022448"/>
    </source>
</evidence>
<feature type="transmembrane region" description="Helical" evidence="8">
    <location>
        <begin position="444"/>
        <end position="463"/>
    </location>
</feature>
<dbReference type="AlphaFoldDB" id="W9YE39"/>
<dbReference type="InterPro" id="IPR020846">
    <property type="entry name" value="MFS_dom"/>
</dbReference>
<gene>
    <name evidence="10" type="ORF">A1O1_04837</name>
</gene>
<proteinExistence type="inferred from homology"/>
<evidence type="ECO:0000256" key="5">
    <source>
        <dbReference type="ARBA" id="ARBA00022989"/>
    </source>
</evidence>
<feature type="domain" description="Major facilitator superfamily (MFS) profile" evidence="9">
    <location>
        <begin position="30"/>
        <end position="467"/>
    </location>
</feature>
<feature type="transmembrane region" description="Helical" evidence="8">
    <location>
        <begin position="381"/>
        <end position="403"/>
    </location>
</feature>
<dbReference type="PROSITE" id="PS50850">
    <property type="entry name" value="MFS"/>
    <property type="match status" value="1"/>
</dbReference>
<dbReference type="Proteomes" id="UP000019484">
    <property type="component" value="Unassembled WGS sequence"/>
</dbReference>
<dbReference type="RefSeq" id="XP_007723916.1">
    <property type="nucleotide sequence ID" value="XM_007725726.1"/>
</dbReference>
<evidence type="ECO:0000256" key="6">
    <source>
        <dbReference type="ARBA" id="ARBA00023136"/>
    </source>
</evidence>
<dbReference type="FunFam" id="1.20.1250.20:FF:000117">
    <property type="entry name" value="MFS hexose transporter"/>
    <property type="match status" value="1"/>
</dbReference>
<dbReference type="InterPro" id="IPR036259">
    <property type="entry name" value="MFS_trans_sf"/>
</dbReference>
<dbReference type="Gene3D" id="1.20.1250.20">
    <property type="entry name" value="MFS general substrate transporter like domains"/>
    <property type="match status" value="1"/>
</dbReference>
<evidence type="ECO:0000256" key="7">
    <source>
        <dbReference type="RuleBase" id="RU003346"/>
    </source>
</evidence>
<feature type="transmembrane region" description="Helical" evidence="8">
    <location>
        <begin position="188"/>
        <end position="209"/>
    </location>
</feature>
<evidence type="ECO:0000256" key="8">
    <source>
        <dbReference type="SAM" id="Phobius"/>
    </source>
</evidence>